<accession>A0A1I4ASD3</accession>
<evidence type="ECO:0000313" key="5">
    <source>
        <dbReference type="EMBL" id="SFK59395.1"/>
    </source>
</evidence>
<organism evidence="5 6">
    <name type="scientific">Falsiroseomonas stagni DSM 19981</name>
    <dbReference type="NCBI Taxonomy" id="1123062"/>
    <lineage>
        <taxon>Bacteria</taxon>
        <taxon>Pseudomonadati</taxon>
        <taxon>Pseudomonadota</taxon>
        <taxon>Alphaproteobacteria</taxon>
        <taxon>Acetobacterales</taxon>
        <taxon>Roseomonadaceae</taxon>
        <taxon>Falsiroseomonas</taxon>
    </lineage>
</organism>
<dbReference type="AlphaFoldDB" id="A0A1I4ASD3"/>
<dbReference type="PANTHER" id="PTHR30332">
    <property type="entry name" value="PROBABLE GENERAL SECRETION PATHWAY PROTEIN D"/>
    <property type="match status" value="1"/>
</dbReference>
<evidence type="ECO:0000259" key="4">
    <source>
        <dbReference type="Pfam" id="PF13629"/>
    </source>
</evidence>
<name>A0A1I4ASD3_9PROT</name>
<feature type="region of interest" description="Disordered" evidence="2">
    <location>
        <begin position="436"/>
        <end position="460"/>
    </location>
</feature>
<comment type="similarity">
    <text evidence="1">Belongs to the bacterial secretin family.</text>
</comment>
<feature type="region of interest" description="Disordered" evidence="2">
    <location>
        <begin position="1"/>
        <end position="31"/>
    </location>
</feature>
<dbReference type="Pfam" id="PF13629">
    <property type="entry name" value="T2SS-T3SS_pil_N"/>
    <property type="match status" value="1"/>
</dbReference>
<evidence type="ECO:0000256" key="2">
    <source>
        <dbReference type="SAM" id="MobiDB-lite"/>
    </source>
</evidence>
<feature type="domain" description="Type II/III secretion system secretin-like" evidence="3">
    <location>
        <begin position="247"/>
        <end position="411"/>
    </location>
</feature>
<dbReference type="OrthoDB" id="9775455at2"/>
<dbReference type="InterPro" id="IPR032789">
    <property type="entry name" value="T2SS-T3SS_pil_N"/>
</dbReference>
<dbReference type="STRING" id="1123062.SAMN02745775_104135"/>
<evidence type="ECO:0000259" key="3">
    <source>
        <dbReference type="Pfam" id="PF00263"/>
    </source>
</evidence>
<dbReference type="PRINTS" id="PR00811">
    <property type="entry name" value="BCTERIALGSPD"/>
</dbReference>
<evidence type="ECO:0000313" key="6">
    <source>
        <dbReference type="Proteomes" id="UP000199473"/>
    </source>
</evidence>
<dbReference type="Pfam" id="PF00263">
    <property type="entry name" value="Secretin"/>
    <property type="match status" value="1"/>
</dbReference>
<dbReference type="PANTHER" id="PTHR30332:SF17">
    <property type="entry name" value="TYPE IV PILIATION SYSTEM PROTEIN DR_0774-RELATED"/>
    <property type="match status" value="1"/>
</dbReference>
<keyword evidence="6" id="KW-1185">Reference proteome</keyword>
<dbReference type="InterPro" id="IPR050810">
    <property type="entry name" value="Bact_Secretion_Sys_Channel"/>
</dbReference>
<evidence type="ECO:0000256" key="1">
    <source>
        <dbReference type="RuleBase" id="RU004003"/>
    </source>
</evidence>
<sequence length="460" mass="48003">MPALAPAQTLAPTPAQPQQARPAATPGIAPGGTVLQGGAPLALSAGSGRVVQTSRPVASVFAADPRVAEVRPASPTSLFVFGVAPGRTTVAALDSDGTVVAQHEVTVRPTAFTAPEAQSVLSRVMPSRNARIETRPGGLALLGEVNTPAEAEQAVAIARGHLAEGQTLDNRLVVLGQVQVNLRVRIAEVSREVARAIGIDWQNIGNVGRFSLNLTTQNLLTSAINSPSRIAAAYSGTPDVNALIDLLARDRLIRLLAEPNLTAMSGETASFLAGGEFPIPVGLRDGNITIQFKEYGVGLAFVPTVLAPNRISLRVRPEVSELTEQGAVRLSSGNASIQIPALTVRRAETTVELGSGQSFAIAGLLTDASTSTGRALPGIGELPIIGQLFRSDSFQRNETELVIIITPYIVRGTTDPNALRAPTDRQLQADDIDRGMLGRQLGSPRGGPPRLPGMAGFSMP</sequence>
<dbReference type="InterPro" id="IPR004846">
    <property type="entry name" value="T2SS/T3SS_dom"/>
</dbReference>
<gene>
    <name evidence="5" type="ORF">SAMN02745775_104135</name>
</gene>
<feature type="compositionally biased region" description="Low complexity" evidence="2">
    <location>
        <begin position="1"/>
        <end position="26"/>
    </location>
</feature>
<feature type="domain" description="Pilus formation protein N-terminal" evidence="4">
    <location>
        <begin position="40"/>
        <end position="107"/>
    </location>
</feature>
<dbReference type="EMBL" id="FOSQ01000004">
    <property type="protein sequence ID" value="SFK59395.1"/>
    <property type="molecule type" value="Genomic_DNA"/>
</dbReference>
<protein>
    <submittedName>
        <fullName evidence="5">Pilus assembly protein CpaC</fullName>
    </submittedName>
</protein>
<dbReference type="Proteomes" id="UP000199473">
    <property type="component" value="Unassembled WGS sequence"/>
</dbReference>
<dbReference type="GO" id="GO:0009306">
    <property type="term" value="P:protein secretion"/>
    <property type="evidence" value="ECO:0007669"/>
    <property type="project" value="InterPro"/>
</dbReference>
<dbReference type="RefSeq" id="WP_092960116.1">
    <property type="nucleotide sequence ID" value="NZ_FOSQ01000004.1"/>
</dbReference>
<reference evidence="5 6" key="1">
    <citation type="submission" date="2016-10" db="EMBL/GenBank/DDBJ databases">
        <authorList>
            <person name="de Groot N.N."/>
        </authorList>
    </citation>
    <scope>NUCLEOTIDE SEQUENCE [LARGE SCALE GENOMIC DNA]</scope>
    <source>
        <strain evidence="5 6">DSM 19981</strain>
    </source>
</reference>
<dbReference type="InterPro" id="IPR001775">
    <property type="entry name" value="GspD/PilQ"/>
</dbReference>
<proteinExistence type="inferred from homology"/>
<dbReference type="GO" id="GO:0015627">
    <property type="term" value="C:type II protein secretion system complex"/>
    <property type="evidence" value="ECO:0007669"/>
    <property type="project" value="TreeGrafter"/>
</dbReference>